<dbReference type="GO" id="GO:0003676">
    <property type="term" value="F:nucleic acid binding"/>
    <property type="evidence" value="ECO:0007669"/>
    <property type="project" value="InterPro"/>
</dbReference>
<accession>A0A2Z6LZM7</accession>
<dbReference type="GO" id="GO:0005634">
    <property type="term" value="C:nucleus"/>
    <property type="evidence" value="ECO:0007669"/>
    <property type="project" value="TreeGrafter"/>
</dbReference>
<protein>
    <recommendedName>
        <fullName evidence="5">3'-5' exonuclease domain-containing protein</fullName>
    </recommendedName>
</protein>
<evidence type="ECO:0000313" key="3">
    <source>
        <dbReference type="EMBL" id="GAU23103.1"/>
    </source>
</evidence>
<dbReference type="Gene3D" id="3.30.420.10">
    <property type="entry name" value="Ribonuclease H-like superfamily/Ribonuclease H"/>
    <property type="match status" value="1"/>
</dbReference>
<dbReference type="AlphaFoldDB" id="A0A2Z6LZM7"/>
<dbReference type="Proteomes" id="UP000242715">
    <property type="component" value="Unassembled WGS sequence"/>
</dbReference>
<dbReference type="OrthoDB" id="10261556at2759"/>
<gene>
    <name evidence="3" type="ORF">TSUD_305500</name>
</gene>
<name>A0A2Z6LZM7_TRISU</name>
<keyword evidence="4" id="KW-1185">Reference proteome</keyword>
<dbReference type="InterPro" id="IPR036397">
    <property type="entry name" value="RNaseH_sf"/>
</dbReference>
<dbReference type="EMBL" id="DF973264">
    <property type="protein sequence ID" value="GAU23103.1"/>
    <property type="molecule type" value="Genomic_DNA"/>
</dbReference>
<keyword evidence="1" id="KW-0540">Nuclease</keyword>
<dbReference type="GO" id="GO:0008408">
    <property type="term" value="F:3'-5' exonuclease activity"/>
    <property type="evidence" value="ECO:0007669"/>
    <property type="project" value="TreeGrafter"/>
</dbReference>
<organism evidence="3 4">
    <name type="scientific">Trifolium subterraneum</name>
    <name type="common">Subterranean clover</name>
    <dbReference type="NCBI Taxonomy" id="3900"/>
    <lineage>
        <taxon>Eukaryota</taxon>
        <taxon>Viridiplantae</taxon>
        <taxon>Streptophyta</taxon>
        <taxon>Embryophyta</taxon>
        <taxon>Tracheophyta</taxon>
        <taxon>Spermatophyta</taxon>
        <taxon>Magnoliopsida</taxon>
        <taxon>eudicotyledons</taxon>
        <taxon>Gunneridae</taxon>
        <taxon>Pentapetalae</taxon>
        <taxon>rosids</taxon>
        <taxon>fabids</taxon>
        <taxon>Fabales</taxon>
        <taxon>Fabaceae</taxon>
        <taxon>Papilionoideae</taxon>
        <taxon>50 kb inversion clade</taxon>
        <taxon>NPAAA clade</taxon>
        <taxon>Hologalegina</taxon>
        <taxon>IRL clade</taxon>
        <taxon>Trifolieae</taxon>
        <taxon>Trifolium</taxon>
    </lineage>
</organism>
<dbReference type="GO" id="GO:0005737">
    <property type="term" value="C:cytoplasm"/>
    <property type="evidence" value="ECO:0007669"/>
    <property type="project" value="TreeGrafter"/>
</dbReference>
<dbReference type="SUPFAM" id="SSF53098">
    <property type="entry name" value="Ribonuclease H-like"/>
    <property type="match status" value="1"/>
</dbReference>
<evidence type="ECO:0000313" key="4">
    <source>
        <dbReference type="Proteomes" id="UP000242715"/>
    </source>
</evidence>
<sequence>MPITIERDRFKNLDIYEVNLHRTEIEVTFTADSTVVLHHRFWNNSDRRKLESSAHRLEMCRDPIDLRYHVVAEKDDGDVSINEIVEKCLGYNIEREQRREIFRSEWDNEYLSRDQVVFACIDAYCAFRIGKNIKAWRFIRWKLKVAYSESFTTSMDYGLWIMD</sequence>
<dbReference type="InterPro" id="IPR012337">
    <property type="entry name" value="RNaseH-like_sf"/>
</dbReference>
<reference evidence="4" key="1">
    <citation type="journal article" date="2017" name="Front. Plant Sci.">
        <title>Climate Clever Clovers: New Paradigm to Reduce the Environmental Footprint of Ruminants by Breeding Low Methanogenic Forages Utilizing Haplotype Variation.</title>
        <authorList>
            <person name="Kaur P."/>
            <person name="Appels R."/>
            <person name="Bayer P.E."/>
            <person name="Keeble-Gagnere G."/>
            <person name="Wang J."/>
            <person name="Hirakawa H."/>
            <person name="Shirasawa K."/>
            <person name="Vercoe P."/>
            <person name="Stefanova K."/>
            <person name="Durmic Z."/>
            <person name="Nichols P."/>
            <person name="Revell C."/>
            <person name="Isobe S.N."/>
            <person name="Edwards D."/>
            <person name="Erskine W."/>
        </authorList>
    </citation>
    <scope>NUCLEOTIDE SEQUENCE [LARGE SCALE GENOMIC DNA]</scope>
    <source>
        <strain evidence="4">cv. Daliak</strain>
    </source>
</reference>
<dbReference type="PANTHER" id="PTHR13620">
    <property type="entry name" value="3-5 EXONUCLEASE"/>
    <property type="match status" value="1"/>
</dbReference>
<evidence type="ECO:0000256" key="1">
    <source>
        <dbReference type="ARBA" id="ARBA00022722"/>
    </source>
</evidence>
<evidence type="ECO:0000256" key="2">
    <source>
        <dbReference type="ARBA" id="ARBA00022801"/>
    </source>
</evidence>
<dbReference type="InterPro" id="IPR051132">
    <property type="entry name" value="3-5_Exonuclease_domain"/>
</dbReference>
<proteinExistence type="predicted"/>
<dbReference type="PANTHER" id="PTHR13620:SF59">
    <property type="entry name" value="POLYNUCLEOTIDYL TRANSFERASE, RIBONUCLEASE H-LIKE SUPERFAMILY PROTEIN"/>
    <property type="match status" value="1"/>
</dbReference>
<keyword evidence="2" id="KW-0378">Hydrolase</keyword>
<evidence type="ECO:0008006" key="5">
    <source>
        <dbReference type="Google" id="ProtNLM"/>
    </source>
</evidence>